<dbReference type="AlphaFoldDB" id="D1PU51"/>
<comment type="caution">
    <text evidence="1">The sequence shown here is derived from an EMBL/GenBank/DDBJ whole genome shotgun (WGS) entry which is preliminary data.</text>
</comment>
<protein>
    <submittedName>
        <fullName evidence="1">Uncharacterized protein</fullName>
    </submittedName>
</protein>
<gene>
    <name evidence="1" type="ORF">HMPREF0645_0486</name>
</gene>
<organism evidence="1 2">
    <name type="scientific">Hallella bergensis DSM 17361</name>
    <dbReference type="NCBI Taxonomy" id="585502"/>
    <lineage>
        <taxon>Bacteria</taxon>
        <taxon>Pseudomonadati</taxon>
        <taxon>Bacteroidota</taxon>
        <taxon>Bacteroidia</taxon>
        <taxon>Bacteroidales</taxon>
        <taxon>Prevotellaceae</taxon>
        <taxon>Hallella</taxon>
    </lineage>
</organism>
<dbReference type="HOGENOM" id="CLU_3237580_0_0_10"/>
<reference evidence="1 2" key="1">
    <citation type="submission" date="2009-10" db="EMBL/GenBank/DDBJ databases">
        <authorList>
            <person name="Qin X."/>
            <person name="Bachman B."/>
            <person name="Battles P."/>
            <person name="Bell A."/>
            <person name="Bess C."/>
            <person name="Bickham C."/>
            <person name="Chaboub L."/>
            <person name="Chen D."/>
            <person name="Coyle M."/>
            <person name="Deiros D.R."/>
            <person name="Dinh H."/>
            <person name="Forbes L."/>
            <person name="Fowler G."/>
            <person name="Francisco L."/>
            <person name="Fu Q."/>
            <person name="Gubbala S."/>
            <person name="Hale W."/>
            <person name="Han Y."/>
            <person name="Hemphill L."/>
            <person name="Highlander S.K."/>
            <person name="Hirani K."/>
            <person name="Hogues M."/>
            <person name="Jackson L."/>
            <person name="Jakkamsetti A."/>
            <person name="Javaid M."/>
            <person name="Jiang H."/>
            <person name="Korchina V."/>
            <person name="Kovar C."/>
            <person name="Lara F."/>
            <person name="Lee S."/>
            <person name="Mata R."/>
            <person name="Mathew T."/>
            <person name="Moen C."/>
            <person name="Morales K."/>
            <person name="Munidasa M."/>
            <person name="Nazareth L."/>
            <person name="Ngo R."/>
            <person name="Nguyen L."/>
            <person name="Okwuonu G."/>
            <person name="Ongeri F."/>
            <person name="Patil S."/>
            <person name="Petrosino J."/>
            <person name="Pham C."/>
            <person name="Pham P."/>
            <person name="Pu L.-L."/>
            <person name="Puazo M."/>
            <person name="Raj R."/>
            <person name="Reid J."/>
            <person name="Rouhana J."/>
            <person name="Saada N."/>
            <person name="Shang Y."/>
            <person name="Simmons D."/>
            <person name="Thornton R."/>
            <person name="Warren J."/>
            <person name="Weissenberger G."/>
            <person name="Zhang J."/>
            <person name="Zhang L."/>
            <person name="Zhou C."/>
            <person name="Zhu D."/>
            <person name="Muzny D."/>
            <person name="Worley K."/>
            <person name="Gibbs R."/>
        </authorList>
    </citation>
    <scope>NUCLEOTIDE SEQUENCE [LARGE SCALE GENOMIC DNA]</scope>
    <source>
        <strain evidence="1 2">DSM 17361</strain>
    </source>
</reference>
<dbReference type="EMBL" id="ACKS01000023">
    <property type="protein sequence ID" value="EFA45098.1"/>
    <property type="molecule type" value="Genomic_DNA"/>
</dbReference>
<dbReference type="Proteomes" id="UP000003160">
    <property type="component" value="Unassembled WGS sequence"/>
</dbReference>
<evidence type="ECO:0000313" key="1">
    <source>
        <dbReference type="EMBL" id="EFA45098.1"/>
    </source>
</evidence>
<name>D1PU51_9BACT</name>
<evidence type="ECO:0000313" key="2">
    <source>
        <dbReference type="Proteomes" id="UP000003160"/>
    </source>
</evidence>
<keyword evidence="2" id="KW-1185">Reference proteome</keyword>
<sequence>MLSQAVLFETFLLKTVFLLKSLSVSKLKNMLKFLVFAPAGFYF</sequence>
<proteinExistence type="predicted"/>
<accession>D1PU51</accession>